<sequence>MAHETTIKGGCSELRVALALLNLGWEVASSFIPEVYDLVARDPINKQWYTIQVKTIRIRHDRDDALVVRATKGNGEAYTSEDCDYIAGVEGDRVYMFECNGQREYWATETSASQRWIELTAVTNNEDNETEEIKHG</sequence>
<dbReference type="OrthoDB" id="2365401at2"/>
<dbReference type="Gene3D" id="3.40.1350.10">
    <property type="match status" value="1"/>
</dbReference>
<dbReference type="EMBL" id="JOTM01000030">
    <property type="protein sequence ID" value="KEK22501.1"/>
    <property type="molecule type" value="Genomic_DNA"/>
</dbReference>
<keyword evidence="2" id="KW-1185">Reference proteome</keyword>
<protein>
    <recommendedName>
        <fullName evidence="3">PD(D/E)XK endonuclease domain-containing protein</fullName>
    </recommendedName>
</protein>
<dbReference type="AlphaFoldDB" id="A0A073K7J6"/>
<organism evidence="1 2">
    <name type="scientific">Bacillus gaemokensis</name>
    <dbReference type="NCBI Taxonomy" id="574375"/>
    <lineage>
        <taxon>Bacteria</taxon>
        <taxon>Bacillati</taxon>
        <taxon>Bacillota</taxon>
        <taxon>Bacilli</taxon>
        <taxon>Bacillales</taxon>
        <taxon>Bacillaceae</taxon>
        <taxon>Bacillus</taxon>
        <taxon>Bacillus cereus group</taxon>
    </lineage>
</organism>
<dbReference type="GO" id="GO:0003676">
    <property type="term" value="F:nucleic acid binding"/>
    <property type="evidence" value="ECO:0007669"/>
    <property type="project" value="InterPro"/>
</dbReference>
<dbReference type="InterPro" id="IPR011856">
    <property type="entry name" value="tRNA_endonuc-like_dom_sf"/>
</dbReference>
<reference evidence="1 2" key="1">
    <citation type="submission" date="2014-06" db="EMBL/GenBank/DDBJ databases">
        <title>Draft genome sequence of Bacillus gaemokensis JCM 15801 (MCCC 1A00707).</title>
        <authorList>
            <person name="Lai Q."/>
            <person name="Liu Y."/>
            <person name="Shao Z."/>
        </authorList>
    </citation>
    <scope>NUCLEOTIDE SEQUENCE [LARGE SCALE GENOMIC DNA]</scope>
    <source>
        <strain evidence="1 2">JCM 15801</strain>
    </source>
</reference>
<dbReference type="STRING" id="574375.AZF08_13840"/>
<proteinExistence type="predicted"/>
<accession>A0A073K7J6</accession>
<name>A0A073K7J6_9BACI</name>
<evidence type="ECO:0008006" key="3">
    <source>
        <dbReference type="Google" id="ProtNLM"/>
    </source>
</evidence>
<comment type="caution">
    <text evidence="1">The sequence shown here is derived from an EMBL/GenBank/DDBJ whole genome shotgun (WGS) entry which is preliminary data.</text>
</comment>
<evidence type="ECO:0000313" key="1">
    <source>
        <dbReference type="EMBL" id="KEK22501.1"/>
    </source>
</evidence>
<evidence type="ECO:0000313" key="2">
    <source>
        <dbReference type="Proteomes" id="UP000027778"/>
    </source>
</evidence>
<gene>
    <name evidence="1" type="ORF">BAGA_19065</name>
</gene>
<dbReference type="Proteomes" id="UP000027778">
    <property type="component" value="Unassembled WGS sequence"/>
</dbReference>